<reference evidence="2 3" key="1">
    <citation type="submission" date="2019-10" db="EMBL/GenBank/DDBJ databases">
        <authorList>
            <person name="Palmer J.M."/>
        </authorList>
    </citation>
    <scope>NUCLEOTIDE SEQUENCE [LARGE SCALE GENOMIC DNA]</scope>
    <source>
        <strain evidence="2 3">TWF694</strain>
    </source>
</reference>
<dbReference type="Gene3D" id="3.40.640.10">
    <property type="entry name" value="Type I PLP-dependent aspartate aminotransferase-like (Major domain)"/>
    <property type="match status" value="1"/>
</dbReference>
<proteinExistence type="predicted"/>
<gene>
    <name evidence="2" type="ORF">TWF694_010516</name>
</gene>
<dbReference type="InterPro" id="IPR015422">
    <property type="entry name" value="PyrdxlP-dep_Trfase_small"/>
</dbReference>
<name>A0AAV9XAG5_9PEZI</name>
<dbReference type="InterPro" id="IPR015421">
    <property type="entry name" value="PyrdxlP-dep_Trfase_major"/>
</dbReference>
<evidence type="ECO:0000259" key="1">
    <source>
        <dbReference type="Pfam" id="PF00155"/>
    </source>
</evidence>
<dbReference type="CDD" id="cd00609">
    <property type="entry name" value="AAT_like"/>
    <property type="match status" value="1"/>
</dbReference>
<evidence type="ECO:0000313" key="3">
    <source>
        <dbReference type="Proteomes" id="UP001365542"/>
    </source>
</evidence>
<dbReference type="Pfam" id="PF00155">
    <property type="entry name" value="Aminotran_1_2"/>
    <property type="match status" value="1"/>
</dbReference>
<dbReference type="GO" id="GO:0030170">
    <property type="term" value="F:pyridoxal phosphate binding"/>
    <property type="evidence" value="ECO:0007669"/>
    <property type="project" value="InterPro"/>
</dbReference>
<dbReference type="GO" id="GO:0047536">
    <property type="term" value="F:2-aminoadipate transaminase activity"/>
    <property type="evidence" value="ECO:0007669"/>
    <property type="project" value="TreeGrafter"/>
</dbReference>
<dbReference type="PANTHER" id="PTHR42858:SF1">
    <property type="entry name" value="LD15494P"/>
    <property type="match status" value="1"/>
</dbReference>
<comment type="caution">
    <text evidence="2">The sequence shown here is derived from an EMBL/GenBank/DDBJ whole genome shotgun (WGS) entry which is preliminary data.</text>
</comment>
<protein>
    <recommendedName>
        <fullName evidence="1">Aminotransferase class I/classII large domain-containing protein</fullName>
    </recommendedName>
</protein>
<keyword evidence="3" id="KW-1185">Reference proteome</keyword>
<evidence type="ECO:0000313" key="2">
    <source>
        <dbReference type="EMBL" id="KAK6538966.1"/>
    </source>
</evidence>
<dbReference type="SUPFAM" id="SSF53383">
    <property type="entry name" value="PLP-dependent transferases"/>
    <property type="match status" value="1"/>
</dbReference>
<dbReference type="InterPro" id="IPR015424">
    <property type="entry name" value="PyrdxlP-dep_Trfase"/>
</dbReference>
<dbReference type="Proteomes" id="UP001365542">
    <property type="component" value="Unassembled WGS sequence"/>
</dbReference>
<organism evidence="2 3">
    <name type="scientific">Orbilia ellipsospora</name>
    <dbReference type="NCBI Taxonomy" id="2528407"/>
    <lineage>
        <taxon>Eukaryota</taxon>
        <taxon>Fungi</taxon>
        <taxon>Dikarya</taxon>
        <taxon>Ascomycota</taxon>
        <taxon>Pezizomycotina</taxon>
        <taxon>Orbiliomycetes</taxon>
        <taxon>Orbiliales</taxon>
        <taxon>Orbiliaceae</taxon>
        <taxon>Orbilia</taxon>
    </lineage>
</organism>
<dbReference type="EMBL" id="JAVHJO010000007">
    <property type="protein sequence ID" value="KAK6538966.1"/>
    <property type="molecule type" value="Genomic_DNA"/>
</dbReference>
<dbReference type="PANTHER" id="PTHR42858">
    <property type="entry name" value="AMINOTRANSFERASE"/>
    <property type="match status" value="1"/>
</dbReference>
<accession>A0AAV9XAG5</accession>
<feature type="domain" description="Aminotransferase class I/classII large" evidence="1">
    <location>
        <begin position="55"/>
        <end position="436"/>
    </location>
</feature>
<dbReference type="Gene3D" id="3.90.1150.10">
    <property type="entry name" value="Aspartate Aminotransferase, domain 1"/>
    <property type="match status" value="1"/>
</dbReference>
<dbReference type="InterPro" id="IPR004839">
    <property type="entry name" value="Aminotransferase_I/II_large"/>
</dbReference>
<sequence>MAEPEVKSKHIDLMRGHPSTELLATSEMLAAANAVLGDQNLPRDSYDEDRHPLHYGPDLGNISFRRDIGSWSARRYGLPQAIPPEKIVLTSGASNGLAKALELFTNPIGGYTRRAFIVTPVYYLACPIFQDFGFSNLMTSIPMESNNTSINFTFLLDHLNLDRSFPPQPFTAIPEGLSPIKSTLSKPLYRYVLYCVPTYSNPTGTTLSLAARNRLVQIAREYDILLLSDDVYDFLGYDGQTPIKRLVDIDREIGVGEGEKGHTISNCSFSKLIGPGIRCGWMESASPMLATVVGKSGASHSGGAPCQFTSTLVHKLLVPNTRSDKLVIDEVIERICEVYKHRVGILKDAVEKYWPEGTQVDGGEGGYFVWVCLPEVYDVRNIARIALDKGVKIGGGDGFEVPVNEVTGKDNFMDWGKRHIRLSISYLDAEVIERGMQILGEAIKMSKA</sequence>
<dbReference type="AlphaFoldDB" id="A0AAV9XAG5"/>